<dbReference type="EMBL" id="CP033219">
    <property type="protein sequence ID" value="AZV78108.1"/>
    <property type="molecule type" value="Genomic_DNA"/>
</dbReference>
<sequence length="263" mass="29123">MNQFIDLEKYPLDRPDSAEYAALVEKCQADLASEGMFNLPGFFKPGVAQAAADAVKPAMDTESFRHARRHNVYFKDSVDGLTDAHPAMQKVETVNHTLCADQLVGNPVIDVYEWAPFAAFLAATKGKEKLYQMADKMARVNVQATRDGEGLNWHFDRAEFTTTILLQAAETGGQLEYRKDLRSADNPNYDGVAAVLAGEDPETKQMMPEAGALNVFRGVNTAHRVIPVEGPTERVTAIFSYYEQPDVAFSTEEQQGFYGRSVT</sequence>
<reference evidence="1 2" key="1">
    <citation type="submission" date="2018-10" db="EMBL/GenBank/DDBJ databases">
        <title>Parasedimentitalea marina sp. nov., a psychrophilic bacterium isolated from deep seawater of the New Britain Trench.</title>
        <authorList>
            <person name="Cao J."/>
        </authorList>
    </citation>
    <scope>NUCLEOTIDE SEQUENCE [LARGE SCALE GENOMIC DNA]</scope>
    <source>
        <strain evidence="1 2">W43</strain>
    </source>
</reference>
<dbReference type="AlphaFoldDB" id="A0A3T0N249"/>
<dbReference type="KEGG" id="sedi:EBB79_09645"/>
<dbReference type="Pfam" id="PF23169">
    <property type="entry name" value="HalD"/>
    <property type="match status" value="1"/>
</dbReference>
<accession>A0A3T0N249</accession>
<name>A0A3T0N249_9RHOB</name>
<proteinExistence type="predicted"/>
<dbReference type="Gene3D" id="2.60.120.620">
    <property type="entry name" value="q2cbj1_9rhob like domain"/>
    <property type="match status" value="1"/>
</dbReference>
<dbReference type="RefSeq" id="WP_127748669.1">
    <property type="nucleotide sequence ID" value="NZ_CP033219.1"/>
</dbReference>
<dbReference type="Proteomes" id="UP000283063">
    <property type="component" value="Chromosome"/>
</dbReference>
<protein>
    <submittedName>
        <fullName evidence="1">2OG-Fe(II) oxygenase</fullName>
    </submittedName>
</protein>
<keyword evidence="2" id="KW-1185">Reference proteome</keyword>
<evidence type="ECO:0000313" key="1">
    <source>
        <dbReference type="EMBL" id="AZV78108.1"/>
    </source>
</evidence>
<evidence type="ECO:0000313" key="2">
    <source>
        <dbReference type="Proteomes" id="UP000283063"/>
    </source>
</evidence>
<gene>
    <name evidence="1" type="ORF">EBB79_09645</name>
</gene>
<dbReference type="InterPro" id="IPR056470">
    <property type="entry name" value="BesD/HalB-like"/>
</dbReference>
<dbReference type="OrthoDB" id="9798229at2"/>
<organism evidence="1 2">
    <name type="scientific">Parasedimentitalea marina</name>
    <dbReference type="NCBI Taxonomy" id="2483033"/>
    <lineage>
        <taxon>Bacteria</taxon>
        <taxon>Pseudomonadati</taxon>
        <taxon>Pseudomonadota</taxon>
        <taxon>Alphaproteobacteria</taxon>
        <taxon>Rhodobacterales</taxon>
        <taxon>Paracoccaceae</taxon>
        <taxon>Parasedimentitalea</taxon>
    </lineage>
</organism>